<dbReference type="InParanoid" id="A0A167QFP2"/>
<dbReference type="Pfam" id="PF00400">
    <property type="entry name" value="WD40"/>
    <property type="match status" value="5"/>
</dbReference>
<dbReference type="EMBL" id="KV440972">
    <property type="protein sequence ID" value="OAD79628.1"/>
    <property type="molecule type" value="Genomic_DNA"/>
</dbReference>
<dbReference type="GO" id="GO:0051015">
    <property type="term" value="F:actin filament binding"/>
    <property type="evidence" value="ECO:0007669"/>
    <property type="project" value="TreeGrafter"/>
</dbReference>
<evidence type="ECO:0000256" key="2">
    <source>
        <dbReference type="ARBA" id="ARBA00022737"/>
    </source>
</evidence>
<dbReference type="PANTHER" id="PTHR19856">
    <property type="entry name" value="WD-REPEATCONTAINING PROTEIN WDR1"/>
    <property type="match status" value="1"/>
</dbReference>
<sequence>MAYIKKYTFAPLPQTNRGEAIKLGSDPKGKTFLYTNGKSVFIRDIENPTLATEYVGHSAQTTVARYSPSGYYIASGDINGNVRIWDTVNEDHLLKNEIKPISGKISDIAWDSESKRLIAVGEGKERFGHAFSFDTLSSTGEITGHSKVINSVSIRQQRPFRAVTASDDLTVTFYTGVPFKYSKSIKAHTRFVHAVQFSPDGSHFVSAGADGKIFLYEGQNGDLVHEFTEENSHTGGIFSVSWSPDSKQLISSSADSTVKLWDISSNKVVSTFDINTASNAVDNQQVGNLWQNDWLLSTSLSGEINYLDKSSGKISRTVDGHSKAITALSVSKDDTLFTGSYDGRVYSWDYGTEGGSTLAAPFLGQGHANQVTALVVKDTTLLSVGMDDIIRAGSTESKSFSDKAISTGALPGSIAVSNDKTTVVTTSENIQIYDGDLKKINQKDDLGYSPTAAAIDASGKYLIVGGKDNKARVYELSDLSLNKELSNNLGNISALAAHPTLPLVAVGDSVGKIFLYDLETGKPVVQSWVFHTARITSLDWSSCGLFLVSGGLDTHVYIWNREKPFKKVAIKNAHVDAVNSVRFLHNSEGLGVASVGQDAALRLWQVTKPE</sequence>
<dbReference type="PRINTS" id="PR00320">
    <property type="entry name" value="GPROTEINBRPT"/>
</dbReference>
<name>A0A167QFP2_PHYB8</name>
<keyword evidence="1 4" id="KW-0853">WD repeat</keyword>
<dbReference type="FunCoup" id="A0A167QFP2">
    <property type="interactions" value="299"/>
</dbReference>
<reference evidence="6" key="1">
    <citation type="submission" date="2015-06" db="EMBL/GenBank/DDBJ databases">
        <title>Expansion of signal transduction pathways in fungi by whole-genome duplication.</title>
        <authorList>
            <consortium name="DOE Joint Genome Institute"/>
            <person name="Corrochano L.M."/>
            <person name="Kuo A."/>
            <person name="Marcet-Houben M."/>
            <person name="Polaino S."/>
            <person name="Salamov A."/>
            <person name="Villalobos J.M."/>
            <person name="Alvarez M.I."/>
            <person name="Avalos J."/>
            <person name="Benito E.P."/>
            <person name="Benoit I."/>
            <person name="Burger G."/>
            <person name="Camino L.P."/>
            <person name="Canovas D."/>
            <person name="Cerda-Olmedo E."/>
            <person name="Cheng J.-F."/>
            <person name="Dominguez A."/>
            <person name="Elias M."/>
            <person name="Eslava A.P."/>
            <person name="Glaser F."/>
            <person name="Grimwood J."/>
            <person name="Gutierrez G."/>
            <person name="Heitman J."/>
            <person name="Henrissat B."/>
            <person name="Iturriaga E.A."/>
            <person name="Lang B.F."/>
            <person name="Lavin J.L."/>
            <person name="Lee S."/>
            <person name="Li W."/>
            <person name="Lindquist E."/>
            <person name="Lopez-Garcia S."/>
            <person name="Luque E.M."/>
            <person name="Marcos A.T."/>
            <person name="Martin J."/>
            <person name="McCluskey K."/>
            <person name="Medina H.R."/>
            <person name="Miralles-Duran A."/>
            <person name="Miyazaki A."/>
            <person name="Munoz-Torres E."/>
            <person name="Oguiza J.A."/>
            <person name="Ohm R."/>
            <person name="Olmedo M."/>
            <person name="Orejas M."/>
            <person name="Ortiz-Castellanos L."/>
            <person name="Pisabarro A.G."/>
            <person name="Rodriguez-Romero J."/>
            <person name="Ruiz-Herrera J."/>
            <person name="Ruiz-Vazquez R."/>
            <person name="Sanz C."/>
            <person name="Schackwitz W."/>
            <person name="Schmutz J."/>
            <person name="Shahriari M."/>
            <person name="Shelest E."/>
            <person name="Silva-Franco F."/>
            <person name="Soanes D."/>
            <person name="Syed K."/>
            <person name="Tagua V.G."/>
            <person name="Talbot N.J."/>
            <person name="Thon M."/>
            <person name="De vries R.P."/>
            <person name="Wiebenga A."/>
            <person name="Yadav J.S."/>
            <person name="Braun E.L."/>
            <person name="Baker S."/>
            <person name="Garre V."/>
            <person name="Horwitz B."/>
            <person name="Torres-Martinez S."/>
            <person name="Idnurm A."/>
            <person name="Herrera-Estrella A."/>
            <person name="Gabaldon T."/>
            <person name="Grigoriev I.V."/>
        </authorList>
    </citation>
    <scope>NUCLEOTIDE SEQUENCE [LARGE SCALE GENOMIC DNA]</scope>
    <source>
        <strain evidence="6">NRRL 1555(-)</strain>
    </source>
</reference>
<dbReference type="GO" id="GO:0030042">
    <property type="term" value="P:actin filament depolymerization"/>
    <property type="evidence" value="ECO:0007669"/>
    <property type="project" value="TreeGrafter"/>
</dbReference>
<dbReference type="FunFam" id="2.130.10.10:FF:000102">
    <property type="entry name" value="Actin-interacting protein 1"/>
    <property type="match status" value="1"/>
</dbReference>
<dbReference type="STRING" id="763407.A0A167QFP2"/>
<dbReference type="Gene3D" id="2.130.10.10">
    <property type="entry name" value="YVTN repeat-like/Quinoprotein amine dehydrogenase"/>
    <property type="match status" value="2"/>
</dbReference>
<dbReference type="SUPFAM" id="SSF50978">
    <property type="entry name" value="WD40 repeat-like"/>
    <property type="match status" value="2"/>
</dbReference>
<dbReference type="Proteomes" id="UP000077315">
    <property type="component" value="Unassembled WGS sequence"/>
</dbReference>
<dbReference type="InterPro" id="IPR015943">
    <property type="entry name" value="WD40/YVTN_repeat-like_dom_sf"/>
</dbReference>
<feature type="repeat" description="WD" evidence="4">
    <location>
        <begin position="531"/>
        <end position="560"/>
    </location>
</feature>
<proteinExistence type="inferred from homology"/>
<feature type="repeat" description="WD" evidence="4">
    <location>
        <begin position="54"/>
        <end position="95"/>
    </location>
</feature>
<organism evidence="5 6">
    <name type="scientific">Phycomyces blakesleeanus (strain ATCC 8743b / DSM 1359 / FGSC 10004 / NBRC 33097 / NRRL 1555)</name>
    <dbReference type="NCBI Taxonomy" id="763407"/>
    <lineage>
        <taxon>Eukaryota</taxon>
        <taxon>Fungi</taxon>
        <taxon>Fungi incertae sedis</taxon>
        <taxon>Mucoromycota</taxon>
        <taxon>Mucoromycotina</taxon>
        <taxon>Mucoromycetes</taxon>
        <taxon>Mucorales</taxon>
        <taxon>Phycomycetaceae</taxon>
        <taxon>Phycomyces</taxon>
    </lineage>
</organism>
<dbReference type="GeneID" id="28990237"/>
<dbReference type="InterPro" id="IPR020472">
    <property type="entry name" value="WD40_PAC1"/>
</dbReference>
<feature type="repeat" description="WD" evidence="4">
    <location>
        <begin position="185"/>
        <end position="226"/>
    </location>
</feature>
<dbReference type="InterPro" id="IPR001680">
    <property type="entry name" value="WD40_rpt"/>
</dbReference>
<dbReference type="SMART" id="SM00320">
    <property type="entry name" value="WD40"/>
    <property type="match status" value="9"/>
</dbReference>
<keyword evidence="2" id="KW-0677">Repeat</keyword>
<evidence type="ECO:0000256" key="3">
    <source>
        <dbReference type="ARBA" id="ARBA00038366"/>
    </source>
</evidence>
<feature type="repeat" description="WD" evidence="4">
    <location>
        <begin position="571"/>
        <end position="610"/>
    </location>
</feature>
<dbReference type="InterPro" id="IPR036322">
    <property type="entry name" value="WD40_repeat_dom_sf"/>
</dbReference>
<feature type="repeat" description="WD" evidence="4">
    <location>
        <begin position="318"/>
        <end position="349"/>
    </location>
</feature>
<evidence type="ECO:0000256" key="4">
    <source>
        <dbReference type="PROSITE-ProRule" id="PRU00221"/>
    </source>
</evidence>
<gene>
    <name evidence="5" type="ORF">PHYBLDRAFT_130038</name>
</gene>
<dbReference type="VEuPathDB" id="FungiDB:PHYBLDRAFT_130038"/>
<dbReference type="PROSITE" id="PS50082">
    <property type="entry name" value="WD_REPEATS_2"/>
    <property type="match status" value="6"/>
</dbReference>
<dbReference type="FunFam" id="2.130.10.10:FF:000167">
    <property type="entry name" value="Actin-interacting protein 1"/>
    <property type="match status" value="1"/>
</dbReference>
<dbReference type="PANTHER" id="PTHR19856:SF0">
    <property type="entry name" value="WD REPEAT-CONTAINING PROTEIN 1"/>
    <property type="match status" value="1"/>
</dbReference>
<dbReference type="AlphaFoldDB" id="A0A167QFP2"/>
<evidence type="ECO:0000313" key="5">
    <source>
        <dbReference type="EMBL" id="OAD79628.1"/>
    </source>
</evidence>
<comment type="similarity">
    <text evidence="3">Belongs to the WD repeat AIP1 family.</text>
</comment>
<protein>
    <submittedName>
        <fullName evidence="5">Uncharacterized protein</fullName>
    </submittedName>
</protein>
<keyword evidence="6" id="KW-1185">Reference proteome</keyword>
<evidence type="ECO:0000313" key="6">
    <source>
        <dbReference type="Proteomes" id="UP000077315"/>
    </source>
</evidence>
<dbReference type="PROSITE" id="PS00678">
    <property type="entry name" value="WD_REPEATS_1"/>
    <property type="match status" value="1"/>
</dbReference>
<dbReference type="GO" id="GO:0030864">
    <property type="term" value="C:cortical actin cytoskeleton"/>
    <property type="evidence" value="ECO:0007669"/>
    <property type="project" value="TreeGrafter"/>
</dbReference>
<accession>A0A167QFP2</accession>
<dbReference type="PROSITE" id="PS50294">
    <property type="entry name" value="WD_REPEATS_REGION"/>
    <property type="match status" value="6"/>
</dbReference>
<dbReference type="InterPro" id="IPR019775">
    <property type="entry name" value="WD40_repeat_CS"/>
</dbReference>
<dbReference type="CDD" id="cd00200">
    <property type="entry name" value="WD40"/>
    <property type="match status" value="1"/>
</dbReference>
<dbReference type="RefSeq" id="XP_018297668.1">
    <property type="nucleotide sequence ID" value="XM_018429331.1"/>
</dbReference>
<feature type="repeat" description="WD" evidence="4">
    <location>
        <begin position="230"/>
        <end position="271"/>
    </location>
</feature>
<evidence type="ECO:0000256" key="1">
    <source>
        <dbReference type="ARBA" id="ARBA00022574"/>
    </source>
</evidence>
<dbReference type="OrthoDB" id="2306at2759"/>